<dbReference type="InterPro" id="IPR048641">
    <property type="entry name" value="RlmN_N"/>
</dbReference>
<keyword evidence="3 14" id="KW-0004">4Fe-4S</keyword>
<dbReference type="GO" id="GO:0030488">
    <property type="term" value="P:tRNA methylation"/>
    <property type="evidence" value="ECO:0007669"/>
    <property type="project" value="UniProtKB-UniRule"/>
</dbReference>
<name>A0A9D9HEH9_9SPIR</name>
<comment type="catalytic activity">
    <reaction evidence="14">
        <text>adenosine(2503) in 23S rRNA + 2 reduced [2Fe-2S]-[ferredoxin] + 2 S-adenosyl-L-methionine = 2-methyladenosine(2503) in 23S rRNA + 5'-deoxyadenosine + L-methionine + 2 oxidized [2Fe-2S]-[ferredoxin] + S-adenosyl-L-homocysteine</text>
        <dbReference type="Rhea" id="RHEA:42916"/>
        <dbReference type="Rhea" id="RHEA-COMP:10000"/>
        <dbReference type="Rhea" id="RHEA-COMP:10001"/>
        <dbReference type="Rhea" id="RHEA-COMP:10152"/>
        <dbReference type="Rhea" id="RHEA-COMP:10282"/>
        <dbReference type="ChEBI" id="CHEBI:17319"/>
        <dbReference type="ChEBI" id="CHEBI:33737"/>
        <dbReference type="ChEBI" id="CHEBI:33738"/>
        <dbReference type="ChEBI" id="CHEBI:57844"/>
        <dbReference type="ChEBI" id="CHEBI:57856"/>
        <dbReference type="ChEBI" id="CHEBI:59789"/>
        <dbReference type="ChEBI" id="CHEBI:74411"/>
        <dbReference type="ChEBI" id="CHEBI:74497"/>
        <dbReference type="EC" id="2.1.1.192"/>
    </reaction>
</comment>
<evidence type="ECO:0000256" key="12">
    <source>
        <dbReference type="ARBA" id="ARBA00023014"/>
    </source>
</evidence>
<dbReference type="GO" id="GO:0070475">
    <property type="term" value="P:rRNA base methylation"/>
    <property type="evidence" value="ECO:0007669"/>
    <property type="project" value="UniProtKB-UniRule"/>
</dbReference>
<feature type="binding site" evidence="14">
    <location>
        <position position="124"/>
    </location>
    <ligand>
        <name>[4Fe-4S] cluster</name>
        <dbReference type="ChEBI" id="CHEBI:49883"/>
        <note>4Fe-4S-S-AdoMet</note>
    </ligand>
</feature>
<evidence type="ECO:0000256" key="6">
    <source>
        <dbReference type="ARBA" id="ARBA00022603"/>
    </source>
</evidence>
<gene>
    <name evidence="14 17" type="primary">rlmN</name>
    <name evidence="17" type="ORF">IAA96_09105</name>
</gene>
<keyword evidence="13 14" id="KW-1015">Disulfide bond</keyword>
<comment type="cofactor">
    <cofactor evidence="14">
        <name>[4Fe-4S] cluster</name>
        <dbReference type="ChEBI" id="CHEBI:49883"/>
    </cofactor>
    <text evidence="14">Binds 1 [4Fe-4S] cluster. The cluster is coordinated with 3 cysteines and an exchangeable S-adenosyl-L-methionine.</text>
</comment>
<reference evidence="17" key="1">
    <citation type="submission" date="2020-10" db="EMBL/GenBank/DDBJ databases">
        <authorList>
            <person name="Gilroy R."/>
        </authorList>
    </citation>
    <scope>NUCLEOTIDE SEQUENCE</scope>
    <source>
        <strain evidence="17">B3-4054</strain>
    </source>
</reference>
<dbReference type="EMBL" id="JADIMS010000169">
    <property type="protein sequence ID" value="MBO8451245.1"/>
    <property type="molecule type" value="Genomic_DNA"/>
</dbReference>
<feature type="binding site" evidence="14">
    <location>
        <position position="120"/>
    </location>
    <ligand>
        <name>[4Fe-4S] cluster</name>
        <dbReference type="ChEBI" id="CHEBI:49883"/>
        <note>4Fe-4S-S-AdoMet</note>
    </ligand>
</feature>
<dbReference type="GO" id="GO:0046872">
    <property type="term" value="F:metal ion binding"/>
    <property type="evidence" value="ECO:0007669"/>
    <property type="project" value="UniProtKB-KW"/>
</dbReference>
<evidence type="ECO:0000256" key="7">
    <source>
        <dbReference type="ARBA" id="ARBA00022679"/>
    </source>
</evidence>
<dbReference type="InterPro" id="IPR058240">
    <property type="entry name" value="rSAM_sf"/>
</dbReference>
<feature type="compositionally biased region" description="Basic and acidic residues" evidence="15">
    <location>
        <begin position="354"/>
        <end position="364"/>
    </location>
</feature>
<dbReference type="GO" id="GO:0019843">
    <property type="term" value="F:rRNA binding"/>
    <property type="evidence" value="ECO:0007669"/>
    <property type="project" value="UniProtKB-UniRule"/>
</dbReference>
<dbReference type="Pfam" id="PF04055">
    <property type="entry name" value="Radical_SAM"/>
    <property type="match status" value="1"/>
</dbReference>
<keyword evidence="6 14" id="KW-0489">Methyltransferase</keyword>
<dbReference type="SFLD" id="SFLDG01062">
    <property type="entry name" value="methyltransferase_(Class_A)"/>
    <property type="match status" value="1"/>
</dbReference>
<dbReference type="InterPro" id="IPR040072">
    <property type="entry name" value="Methyltransferase_A"/>
</dbReference>
<feature type="binding site" evidence="14">
    <location>
        <begin position="221"/>
        <end position="223"/>
    </location>
    <ligand>
        <name>S-adenosyl-L-methionine</name>
        <dbReference type="ChEBI" id="CHEBI:59789"/>
    </ligand>
</feature>
<evidence type="ECO:0000256" key="4">
    <source>
        <dbReference type="ARBA" id="ARBA00022490"/>
    </source>
</evidence>
<keyword evidence="4 14" id="KW-0963">Cytoplasm</keyword>
<sequence>MAQEADLQGEALSGMYPEEIREQFTAAGWEPFRAQQVSGWISKGVLDAADMRNLPQNIREALAAKKPRPVCTSSVGKILRDPDGTVKLQIRLDDASAVETVLLSDAAGRKTACVSSQAGCPLACRFCKTGTLGFRRNLRAGEITEQFLFLEKEAGKLDNIVFMGMGEPLLNLHAVRKAVAILTAKSGRALSRRRITISTAGICSGIYDLADNGPDVRLAVSLTTADPGLRRELMPVEKNNPLPELKKALRCFCEKTGRRITLEAAMLRNVNMSRNHARQLAEFCAGLHANVNLIPWNPVEGLPFSRPSPAETKAFSAELESLGVNVVVRYPRGRSVAGACGQLGETGISVPQETPEKTQGETPS</sequence>
<proteinExistence type="inferred from homology"/>
<feature type="active site" description="Proton acceptor" evidence="14">
    <location>
        <position position="99"/>
    </location>
</feature>
<dbReference type="GO" id="GO:0000049">
    <property type="term" value="F:tRNA binding"/>
    <property type="evidence" value="ECO:0007669"/>
    <property type="project" value="UniProtKB-UniRule"/>
</dbReference>
<evidence type="ECO:0000256" key="11">
    <source>
        <dbReference type="ARBA" id="ARBA00023004"/>
    </source>
</evidence>
<dbReference type="SFLD" id="SFLDF00275">
    <property type="entry name" value="adenosine_C2_methyltransferase"/>
    <property type="match status" value="1"/>
</dbReference>
<evidence type="ECO:0000256" key="15">
    <source>
        <dbReference type="SAM" id="MobiDB-lite"/>
    </source>
</evidence>
<keyword evidence="11 14" id="KW-0408">Iron</keyword>
<organism evidence="17 18">
    <name type="scientific">Candidatus Avitreponema avistercoris</name>
    <dbReference type="NCBI Taxonomy" id="2840705"/>
    <lineage>
        <taxon>Bacteria</taxon>
        <taxon>Pseudomonadati</taxon>
        <taxon>Spirochaetota</taxon>
        <taxon>Spirochaetia</taxon>
        <taxon>Spirochaetales</taxon>
        <taxon>Candidatus Avitreponema</taxon>
    </lineage>
</organism>
<dbReference type="SFLD" id="SFLDS00029">
    <property type="entry name" value="Radical_SAM"/>
    <property type="match status" value="1"/>
</dbReference>
<evidence type="ECO:0000256" key="10">
    <source>
        <dbReference type="ARBA" id="ARBA00022723"/>
    </source>
</evidence>
<dbReference type="HAMAP" id="MF_01849">
    <property type="entry name" value="RNA_methyltr_RlmN"/>
    <property type="match status" value="1"/>
</dbReference>
<evidence type="ECO:0000256" key="8">
    <source>
        <dbReference type="ARBA" id="ARBA00022691"/>
    </source>
</evidence>
<feature type="binding site" evidence="14">
    <location>
        <position position="297"/>
    </location>
    <ligand>
        <name>S-adenosyl-L-methionine</name>
        <dbReference type="ChEBI" id="CHEBI:59789"/>
    </ligand>
</feature>
<dbReference type="GO" id="GO:0070040">
    <property type="term" value="F:rRNA (adenine(2503)-C2-)-methyltransferase activity"/>
    <property type="evidence" value="ECO:0007669"/>
    <property type="project" value="UniProtKB-UniRule"/>
</dbReference>
<comment type="function">
    <text evidence="14">Specifically methylates position 2 of adenine 2503 in 23S rRNA and position 2 of adenine 37 in tRNAs.</text>
</comment>
<comment type="subcellular location">
    <subcellularLocation>
        <location evidence="1 14">Cytoplasm</location>
    </subcellularLocation>
</comment>
<evidence type="ECO:0000256" key="13">
    <source>
        <dbReference type="ARBA" id="ARBA00023157"/>
    </source>
</evidence>
<dbReference type="Gene3D" id="1.10.150.530">
    <property type="match status" value="1"/>
</dbReference>
<comment type="catalytic activity">
    <reaction evidence="14">
        <text>adenosine(37) in tRNA + 2 reduced [2Fe-2S]-[ferredoxin] + 2 S-adenosyl-L-methionine = 2-methyladenosine(37) in tRNA + 5'-deoxyadenosine + L-methionine + 2 oxidized [2Fe-2S]-[ferredoxin] + S-adenosyl-L-homocysteine</text>
        <dbReference type="Rhea" id="RHEA:43332"/>
        <dbReference type="Rhea" id="RHEA-COMP:10000"/>
        <dbReference type="Rhea" id="RHEA-COMP:10001"/>
        <dbReference type="Rhea" id="RHEA-COMP:10162"/>
        <dbReference type="Rhea" id="RHEA-COMP:10485"/>
        <dbReference type="ChEBI" id="CHEBI:17319"/>
        <dbReference type="ChEBI" id="CHEBI:33737"/>
        <dbReference type="ChEBI" id="CHEBI:33738"/>
        <dbReference type="ChEBI" id="CHEBI:57844"/>
        <dbReference type="ChEBI" id="CHEBI:57856"/>
        <dbReference type="ChEBI" id="CHEBI:59789"/>
        <dbReference type="ChEBI" id="CHEBI:74411"/>
        <dbReference type="ChEBI" id="CHEBI:74497"/>
        <dbReference type="EC" id="2.1.1.192"/>
    </reaction>
</comment>
<evidence type="ECO:0000256" key="2">
    <source>
        <dbReference type="ARBA" id="ARBA00007544"/>
    </source>
</evidence>
<dbReference type="InterPro" id="IPR027492">
    <property type="entry name" value="RNA_MTrfase_RlmN"/>
</dbReference>
<comment type="miscellaneous">
    <text evidence="14">Reaction proceeds by a ping-pong mechanism involving intermediate methylation of a conserved cysteine residue.</text>
</comment>
<dbReference type="InterPro" id="IPR007197">
    <property type="entry name" value="rSAM"/>
</dbReference>
<feature type="binding site" evidence="14">
    <location>
        <position position="198"/>
    </location>
    <ligand>
        <name>S-adenosyl-L-methionine</name>
        <dbReference type="ChEBI" id="CHEBI:59789"/>
    </ligand>
</feature>
<dbReference type="Gene3D" id="3.20.20.70">
    <property type="entry name" value="Aldolase class I"/>
    <property type="match status" value="1"/>
</dbReference>
<evidence type="ECO:0000256" key="1">
    <source>
        <dbReference type="ARBA" id="ARBA00004496"/>
    </source>
</evidence>
<dbReference type="PIRSF" id="PIRSF006004">
    <property type="entry name" value="CHP00048"/>
    <property type="match status" value="1"/>
</dbReference>
<evidence type="ECO:0000256" key="5">
    <source>
        <dbReference type="ARBA" id="ARBA00022552"/>
    </source>
</evidence>
<keyword evidence="9 14" id="KW-0819">tRNA processing</keyword>
<dbReference type="NCBIfam" id="TIGR00048">
    <property type="entry name" value="rRNA_mod_RlmN"/>
    <property type="match status" value="1"/>
</dbReference>
<keyword evidence="12 14" id="KW-0411">Iron-sulfur</keyword>
<dbReference type="GO" id="GO:0051539">
    <property type="term" value="F:4 iron, 4 sulfur cluster binding"/>
    <property type="evidence" value="ECO:0007669"/>
    <property type="project" value="UniProtKB-UniRule"/>
</dbReference>
<comment type="caution">
    <text evidence="17">The sequence shown here is derived from an EMBL/GenBank/DDBJ whole genome shotgun (WGS) entry which is preliminary data.</text>
</comment>
<keyword evidence="5 14" id="KW-0698">rRNA processing</keyword>
<dbReference type="PROSITE" id="PS51918">
    <property type="entry name" value="RADICAL_SAM"/>
    <property type="match status" value="1"/>
</dbReference>
<accession>A0A9D9HEH9</accession>
<dbReference type="Proteomes" id="UP000823616">
    <property type="component" value="Unassembled WGS sequence"/>
</dbReference>
<reference evidence="17" key="2">
    <citation type="journal article" date="2021" name="PeerJ">
        <title>Extensive microbial diversity within the chicken gut microbiome revealed by metagenomics and culture.</title>
        <authorList>
            <person name="Gilroy R."/>
            <person name="Ravi A."/>
            <person name="Getino M."/>
            <person name="Pursley I."/>
            <person name="Horton D.L."/>
            <person name="Alikhan N.F."/>
            <person name="Baker D."/>
            <person name="Gharbi K."/>
            <person name="Hall N."/>
            <person name="Watson M."/>
            <person name="Adriaenssens E.M."/>
            <person name="Foster-Nyarko E."/>
            <person name="Jarju S."/>
            <person name="Secka A."/>
            <person name="Antonio M."/>
            <person name="Oren A."/>
            <person name="Chaudhuri R.R."/>
            <person name="La Ragione R."/>
            <person name="Hildebrand F."/>
            <person name="Pallen M.J."/>
        </authorList>
    </citation>
    <scope>NUCLEOTIDE SEQUENCE</scope>
    <source>
        <strain evidence="17">B3-4054</strain>
    </source>
</reference>
<dbReference type="PANTHER" id="PTHR30544:SF5">
    <property type="entry name" value="RADICAL SAM CORE DOMAIN-CONTAINING PROTEIN"/>
    <property type="match status" value="1"/>
</dbReference>
<evidence type="ECO:0000256" key="9">
    <source>
        <dbReference type="ARBA" id="ARBA00022694"/>
    </source>
</evidence>
<dbReference type="AlphaFoldDB" id="A0A9D9HEH9"/>
<feature type="domain" description="Radical SAM core" evidence="16">
    <location>
        <begin position="106"/>
        <end position="337"/>
    </location>
</feature>
<dbReference type="SUPFAM" id="SSF102114">
    <property type="entry name" value="Radical SAM enzymes"/>
    <property type="match status" value="1"/>
</dbReference>
<dbReference type="InterPro" id="IPR013785">
    <property type="entry name" value="Aldolase_TIM"/>
</dbReference>
<dbReference type="Pfam" id="PF21016">
    <property type="entry name" value="RlmN_N"/>
    <property type="match status" value="1"/>
</dbReference>
<evidence type="ECO:0000259" key="16">
    <source>
        <dbReference type="PROSITE" id="PS51918"/>
    </source>
</evidence>
<feature type="binding site" evidence="14">
    <location>
        <position position="127"/>
    </location>
    <ligand>
        <name>[4Fe-4S] cluster</name>
        <dbReference type="ChEBI" id="CHEBI:49883"/>
        <note>4Fe-4S-S-AdoMet</note>
    </ligand>
</feature>
<dbReference type="EC" id="2.1.1.192" evidence="14"/>
<comment type="similarity">
    <text evidence="2 14">Belongs to the radical SAM superfamily. RlmN family.</text>
</comment>
<feature type="region of interest" description="Disordered" evidence="15">
    <location>
        <begin position="345"/>
        <end position="364"/>
    </location>
</feature>
<comment type="caution">
    <text evidence="14">Lacks conserved residue(s) required for the propagation of feature annotation.</text>
</comment>
<keyword evidence="10 14" id="KW-0479">Metal-binding</keyword>
<evidence type="ECO:0000256" key="14">
    <source>
        <dbReference type="HAMAP-Rule" id="MF_01849"/>
    </source>
</evidence>
<evidence type="ECO:0000256" key="3">
    <source>
        <dbReference type="ARBA" id="ARBA00022485"/>
    </source>
</evidence>
<feature type="binding site" evidence="14">
    <location>
        <begin position="166"/>
        <end position="167"/>
    </location>
    <ligand>
        <name>S-adenosyl-L-methionine</name>
        <dbReference type="ChEBI" id="CHEBI:59789"/>
    </ligand>
</feature>
<dbReference type="GO" id="GO:0005737">
    <property type="term" value="C:cytoplasm"/>
    <property type="evidence" value="ECO:0007669"/>
    <property type="project" value="UniProtKB-SubCell"/>
</dbReference>
<dbReference type="CDD" id="cd01335">
    <property type="entry name" value="Radical_SAM"/>
    <property type="match status" value="1"/>
</dbReference>
<evidence type="ECO:0000313" key="17">
    <source>
        <dbReference type="EMBL" id="MBO8451245.1"/>
    </source>
</evidence>
<evidence type="ECO:0000313" key="18">
    <source>
        <dbReference type="Proteomes" id="UP000823616"/>
    </source>
</evidence>
<keyword evidence="7 14" id="KW-0808">Transferase</keyword>
<keyword evidence="8 14" id="KW-0949">S-adenosyl-L-methionine</keyword>
<dbReference type="InterPro" id="IPR004383">
    <property type="entry name" value="rRNA_lsu_MTrfase_RlmN/Cfr"/>
</dbReference>
<feature type="active site" description="S-methylcysteine intermediate" evidence="14">
    <location>
        <position position="340"/>
    </location>
</feature>
<dbReference type="GO" id="GO:0002935">
    <property type="term" value="F:tRNA (adenine(37)-C2)-methyltransferase activity"/>
    <property type="evidence" value="ECO:0007669"/>
    <property type="project" value="UniProtKB-UniRule"/>
</dbReference>
<dbReference type="PANTHER" id="PTHR30544">
    <property type="entry name" value="23S RRNA METHYLTRANSFERASE"/>
    <property type="match status" value="1"/>
</dbReference>
<protein>
    <recommendedName>
        <fullName evidence="14">Probable dual-specificity RNA methyltransferase RlmN</fullName>
        <ecNumber evidence="14">2.1.1.192</ecNumber>
    </recommendedName>
    <alternativeName>
        <fullName evidence="14">23S rRNA (adenine(2503)-C(2))-methyltransferase</fullName>
    </alternativeName>
    <alternativeName>
        <fullName evidence="14">23S rRNA m2A2503 methyltransferase</fullName>
    </alternativeName>
    <alternativeName>
        <fullName evidence="14">Ribosomal RNA large subunit methyltransferase N</fullName>
    </alternativeName>
    <alternativeName>
        <fullName evidence="14">tRNA (adenine(37)-C(2))-methyltransferase</fullName>
    </alternativeName>
    <alternativeName>
        <fullName evidence="14">tRNA m2A37 methyltransferase</fullName>
    </alternativeName>
</protein>